<protein>
    <submittedName>
        <fullName evidence="2">Uncharacterized protein</fullName>
    </submittedName>
</protein>
<evidence type="ECO:0000313" key="3">
    <source>
        <dbReference type="Proteomes" id="UP000250918"/>
    </source>
</evidence>
<organism evidence="2 3">
    <name type="scientific">candidate division GN15 bacterium</name>
    <dbReference type="NCBI Taxonomy" id="2072418"/>
    <lineage>
        <taxon>Bacteria</taxon>
        <taxon>candidate division GN15</taxon>
    </lineage>
</organism>
<gene>
    <name evidence="2" type="ORF">C3F09_10750</name>
</gene>
<keyword evidence="1" id="KW-0732">Signal</keyword>
<evidence type="ECO:0000256" key="1">
    <source>
        <dbReference type="SAM" id="SignalP"/>
    </source>
</evidence>
<dbReference type="AlphaFoldDB" id="A0A855WXB1"/>
<comment type="caution">
    <text evidence="2">The sequence shown here is derived from an EMBL/GenBank/DDBJ whole genome shotgun (WGS) entry which is preliminary data.</text>
</comment>
<feature type="signal peptide" evidence="1">
    <location>
        <begin position="1"/>
        <end position="21"/>
    </location>
</feature>
<name>A0A855WXB1_9BACT</name>
<proteinExistence type="predicted"/>
<feature type="chain" id="PRO_5032760582" evidence="1">
    <location>
        <begin position="22"/>
        <end position="94"/>
    </location>
</feature>
<evidence type="ECO:0000313" key="2">
    <source>
        <dbReference type="EMBL" id="PWB68991.1"/>
    </source>
</evidence>
<reference evidence="2 3" key="1">
    <citation type="journal article" date="2018" name="ISME J.">
        <title>A methanotrophic archaeon couples anaerobic oxidation of methane to Fe(III) reduction.</title>
        <authorList>
            <person name="Cai C."/>
            <person name="Leu A.O."/>
            <person name="Xie G.J."/>
            <person name="Guo J."/>
            <person name="Feng Y."/>
            <person name="Zhao J.X."/>
            <person name="Tyson G.W."/>
            <person name="Yuan Z."/>
            <person name="Hu S."/>
        </authorList>
    </citation>
    <scope>NUCLEOTIDE SEQUENCE [LARGE SCALE GENOMIC DNA]</scope>
    <source>
        <strain evidence="2">FeB_12</strain>
    </source>
</reference>
<sequence length="94" mass="9575">MRTLGILALATMWGLALTAQAADTATPSSGGQIKWQVISRGGSHATSAGHILDATAGQAAVGDVASETYRIKQGFLAKLVSYLTGGGYLLPNCP</sequence>
<dbReference type="EMBL" id="PQAP01000181">
    <property type="protein sequence ID" value="PWB68991.1"/>
    <property type="molecule type" value="Genomic_DNA"/>
</dbReference>
<dbReference type="Proteomes" id="UP000250918">
    <property type="component" value="Unassembled WGS sequence"/>
</dbReference>
<accession>A0A855WXB1</accession>